<dbReference type="SUPFAM" id="SSF52540">
    <property type="entry name" value="P-loop containing nucleoside triphosphate hydrolases"/>
    <property type="match status" value="1"/>
</dbReference>
<feature type="transmembrane region" description="Helical" evidence="7">
    <location>
        <begin position="1821"/>
        <end position="1841"/>
    </location>
</feature>
<comment type="caution">
    <text evidence="9">The sequence shown here is derived from an EMBL/GenBank/DDBJ whole genome shotgun (WGS) entry which is preliminary data.</text>
</comment>
<name>A0ABP0KDI0_9DINO</name>
<feature type="region of interest" description="Disordered" evidence="6">
    <location>
        <begin position="991"/>
        <end position="1021"/>
    </location>
</feature>
<keyword evidence="5" id="KW-0067">ATP-binding</keyword>
<evidence type="ECO:0000256" key="6">
    <source>
        <dbReference type="SAM" id="MobiDB-lite"/>
    </source>
</evidence>
<evidence type="ECO:0000256" key="4">
    <source>
        <dbReference type="ARBA" id="ARBA00022741"/>
    </source>
</evidence>
<accession>A0ABP0KDI0</accession>
<dbReference type="Pfam" id="PF00612">
    <property type="entry name" value="IQ"/>
    <property type="match status" value="3"/>
</dbReference>
<evidence type="ECO:0000256" key="3">
    <source>
        <dbReference type="ARBA" id="ARBA00022598"/>
    </source>
</evidence>
<dbReference type="Pfam" id="PF03133">
    <property type="entry name" value="TTL"/>
    <property type="match status" value="1"/>
</dbReference>
<keyword evidence="7" id="KW-1133">Transmembrane helix</keyword>
<keyword evidence="2" id="KW-0963">Cytoplasm</keyword>
<dbReference type="InterPro" id="IPR000048">
    <property type="entry name" value="IQ_motif_EF-hand-BS"/>
</dbReference>
<feature type="domain" description="Single-stranded DNA binding protein Ssb-like OB fold" evidence="8">
    <location>
        <begin position="1547"/>
        <end position="1623"/>
    </location>
</feature>
<dbReference type="PANTHER" id="PTHR45870">
    <property type="entry name" value="TUBULIN MONOGLYCYLASE TTLL3"/>
    <property type="match status" value="1"/>
</dbReference>
<feature type="transmembrane region" description="Helical" evidence="7">
    <location>
        <begin position="1774"/>
        <end position="1800"/>
    </location>
</feature>
<feature type="compositionally biased region" description="Low complexity" evidence="6">
    <location>
        <begin position="14"/>
        <end position="25"/>
    </location>
</feature>
<feature type="transmembrane region" description="Helical" evidence="7">
    <location>
        <begin position="2129"/>
        <end position="2152"/>
    </location>
</feature>
<keyword evidence="7" id="KW-0812">Transmembrane</keyword>
<reference evidence="9 10" key="1">
    <citation type="submission" date="2024-02" db="EMBL/GenBank/DDBJ databases">
        <authorList>
            <person name="Chen Y."/>
            <person name="Shah S."/>
            <person name="Dougan E. K."/>
            <person name="Thang M."/>
            <person name="Chan C."/>
        </authorList>
    </citation>
    <scope>NUCLEOTIDE SEQUENCE [LARGE SCALE GENOMIC DNA]</scope>
</reference>
<keyword evidence="10" id="KW-1185">Reference proteome</keyword>
<dbReference type="Gene3D" id="2.40.50.140">
    <property type="entry name" value="Nucleic acid-binding proteins"/>
    <property type="match status" value="1"/>
</dbReference>
<feature type="region of interest" description="Disordered" evidence="6">
    <location>
        <begin position="1331"/>
        <end position="1351"/>
    </location>
</feature>
<dbReference type="InterPro" id="IPR027417">
    <property type="entry name" value="P-loop_NTPase"/>
</dbReference>
<dbReference type="InterPro" id="IPR048970">
    <property type="entry name" value="OB_Ssb-like"/>
</dbReference>
<dbReference type="Gene3D" id="2.20.100.10">
    <property type="entry name" value="Thrombospondin type-1 (TSP1) repeat"/>
    <property type="match status" value="1"/>
</dbReference>
<keyword evidence="3" id="KW-0436">Ligase</keyword>
<feature type="region of interest" description="Disordered" evidence="6">
    <location>
        <begin position="1469"/>
        <end position="1498"/>
    </location>
</feature>
<evidence type="ECO:0000256" key="5">
    <source>
        <dbReference type="ARBA" id="ARBA00022840"/>
    </source>
</evidence>
<feature type="transmembrane region" description="Helical" evidence="7">
    <location>
        <begin position="1894"/>
        <end position="1915"/>
    </location>
</feature>
<proteinExistence type="predicted"/>
<feature type="transmembrane region" description="Helical" evidence="7">
    <location>
        <begin position="2067"/>
        <end position="2086"/>
    </location>
</feature>
<dbReference type="PANTHER" id="PTHR45870:SF2">
    <property type="entry name" value="TUBULIN MONOGLYCYLASE TTLL3"/>
    <property type="match status" value="1"/>
</dbReference>
<dbReference type="InterPro" id="IPR012340">
    <property type="entry name" value="NA-bd_OB-fold"/>
</dbReference>
<feature type="transmembrane region" description="Helical" evidence="7">
    <location>
        <begin position="1974"/>
        <end position="1994"/>
    </location>
</feature>
<dbReference type="CDD" id="cd23767">
    <property type="entry name" value="IQCD"/>
    <property type="match status" value="1"/>
</dbReference>
<evidence type="ECO:0000256" key="1">
    <source>
        <dbReference type="ARBA" id="ARBA00004496"/>
    </source>
</evidence>
<dbReference type="SUPFAM" id="SSF56059">
    <property type="entry name" value="Glutathione synthetase ATP-binding domain-like"/>
    <property type="match status" value="1"/>
</dbReference>
<feature type="transmembrane region" description="Helical" evidence="7">
    <location>
        <begin position="2092"/>
        <end position="2117"/>
    </location>
</feature>
<feature type="transmembrane region" description="Helical" evidence="7">
    <location>
        <begin position="1861"/>
        <end position="1882"/>
    </location>
</feature>
<dbReference type="PROSITE" id="PS51221">
    <property type="entry name" value="TTL"/>
    <property type="match status" value="1"/>
</dbReference>
<feature type="transmembrane region" description="Helical" evidence="7">
    <location>
        <begin position="2014"/>
        <end position="2036"/>
    </location>
</feature>
<keyword evidence="7" id="KW-0472">Membrane</keyword>
<feature type="region of interest" description="Disordered" evidence="6">
    <location>
        <begin position="1"/>
        <end position="75"/>
    </location>
</feature>
<feature type="compositionally biased region" description="Low complexity" evidence="6">
    <location>
        <begin position="1008"/>
        <end position="1018"/>
    </location>
</feature>
<feature type="compositionally biased region" description="Polar residues" evidence="6">
    <location>
        <begin position="1472"/>
        <end position="1492"/>
    </location>
</feature>
<dbReference type="Pfam" id="PF21473">
    <property type="entry name" value="OB_Ssb-like"/>
    <property type="match status" value="1"/>
</dbReference>
<evidence type="ECO:0000313" key="10">
    <source>
        <dbReference type="Proteomes" id="UP001642484"/>
    </source>
</evidence>
<organism evidence="9 10">
    <name type="scientific">Durusdinium trenchii</name>
    <dbReference type="NCBI Taxonomy" id="1381693"/>
    <lineage>
        <taxon>Eukaryota</taxon>
        <taxon>Sar</taxon>
        <taxon>Alveolata</taxon>
        <taxon>Dinophyceae</taxon>
        <taxon>Suessiales</taxon>
        <taxon>Symbiodiniaceae</taxon>
        <taxon>Durusdinium</taxon>
    </lineage>
</organism>
<comment type="subcellular location">
    <subcellularLocation>
        <location evidence="1">Cytoplasm</location>
    </subcellularLocation>
</comment>
<dbReference type="EMBL" id="CAXAMN010008335">
    <property type="protein sequence ID" value="CAK9024758.1"/>
    <property type="molecule type" value="Genomic_DNA"/>
</dbReference>
<evidence type="ECO:0000256" key="7">
    <source>
        <dbReference type="SAM" id="Phobius"/>
    </source>
</evidence>
<feature type="region of interest" description="Disordered" evidence="6">
    <location>
        <begin position="1078"/>
        <end position="1107"/>
    </location>
</feature>
<keyword evidence="4" id="KW-0547">Nucleotide-binding</keyword>
<dbReference type="InterPro" id="IPR051437">
    <property type="entry name" value="TTLL_monoglycylase"/>
</dbReference>
<dbReference type="PROSITE" id="PS50096">
    <property type="entry name" value="IQ"/>
    <property type="match status" value="4"/>
</dbReference>
<dbReference type="Proteomes" id="UP001642484">
    <property type="component" value="Unassembled WGS sequence"/>
</dbReference>
<gene>
    <name evidence="9" type="ORF">CCMP2556_LOCUS15749</name>
</gene>
<evidence type="ECO:0000256" key="2">
    <source>
        <dbReference type="ARBA" id="ARBA00022490"/>
    </source>
</evidence>
<evidence type="ECO:0000259" key="8">
    <source>
        <dbReference type="Pfam" id="PF21473"/>
    </source>
</evidence>
<dbReference type="InterPro" id="IPR004344">
    <property type="entry name" value="TTL/TTLL_fam"/>
</dbReference>
<dbReference type="Gene3D" id="3.30.470.20">
    <property type="entry name" value="ATP-grasp fold, B domain"/>
    <property type="match status" value="1"/>
</dbReference>
<dbReference type="SUPFAM" id="SSF50249">
    <property type="entry name" value="Nucleic acid-binding proteins"/>
    <property type="match status" value="1"/>
</dbReference>
<sequence length="2190" mass="243886">MKSQFLLRSPAFKASPSSRSTTPRQRASRRDRGVHGARSARGQPGGVDQAGGRLEERAQESPTQSPARPRSAKAQAVRKSELQCLEMVLRRSCPRDAQVAGYLRRAHNVEPTGQERIFCFEGPDEHIRRALLLQEPPWVENESVTSQIFHLKWTVSDSEADYCELREGALFNHFQKNRELTTKVGLANNLRRFACEEQVDIDRFFPRCYDMSSASDVQDFVLDFRRGAALNVLRQHLRLSAWAAERQRLMEVAKMDWAGSSYMCNVNVLRIAVKALVHWLEDLDGSFLEEEGRGSERRKLYSEEWDALVLYSELSDAQLCGDDAEAERKRVLRGYSASGAWQPGTGREGVRVENHQKWPELLGGGQGGQGGGRGWRLGGLRLALQARWPQFSAQGPMNVWVAKPGSCSKGKGVICMDSLPEVLHHCKTAANRIVQKYIERPLLLFSGRKFDLRQWVLVRSFQPLKVHMFSSCYLRLCNEPYDLGDLANRQRHISNWSVNKCGKHVSDGAVASLQEFQEVLEMITGKSNYWETELIPQLKSCILQTLQAVQSNMVQRPESFEVYGFDFLIGEDLKPWLLEVNLSPACESRTQWMSDMLERMASRLVELLLQGHLLADGKEPDWVCICDETANVKGEDPMSCWLENKEDLSETWGHKDLTVVGKALSKRAARRLDQIWRRNEAQIALARTFRGCRVRWRLRAARQRACAHLVEHARARAWATLLRRCAVERQRPPAARLVVSLVRRFAAQRRVWAARRRKEAIGIQRLWRGWLGRRRASLARQDRAATRLQRWWRSSKLLRMLRAKRRVLCWWRHVQARRYSFLLLHLVQPIHRLTYLLSCARWRWAAAALSGASAVAFGRWRSRGRVLWRQCEVDAWVAYQASAVVLQRLYRGARGRRVAWRRQRALHALQRAWRAQLRTKRRVRVRAAVALQRSFRGFQCRNGFRFACHSALCIQRAFKGFLARRRLQMLRRFATLKQRWLREIPQAVEDATTRSSTFTPGSREDSETGSATATGSGTADEREISIGLVEEPRLLVSDPSAGPPCEQLKLHLRAGAVGVAMKALRVWFFHPQVDEEKEGMHGRTRPGGGVRFRNEPANSPEKIDGVERPEKISDPKEATALPLLTHLQHLARSFDAILASSSVQLMVGVLLSGAFGSSCDVAPAFSDSLGLGGGVSLLQSSKKLWMQNAQSAVAAHAVQDPAPPAESSLASDETSVDLSEAFNYSIIENVSMVNASNSTKLEEVGDVPMIKTIKGAKPLPLDATESKLALRDCVMGEWSEWSNCLITPATGLKGPHQVRQRSIIQPWLPHGMPCAPQLEGRECQVQKLLRRAEEEDEDPPSDDAAPSTGSALRAARQLRVTQGRAAPRRLPGAAAVGRELYEADSELHSKAEDGRAFFKCAVLATPSTYVPQLVGPRRRESQPSPWRLSNIEPEPRVLPLGECRELELRLGEGDQGGYGIPLGLAPWAQHGTWPQRSPGDDSSGQSMTQIPQTRPELPPLVPGAVAARQTVYNQEVGSPVPSVQPGAPGSEWKRPTAPANVGYPDGGVNLLVKVVKVTEVDSKLFEARHAAKYPRGDRHEVVLGDDTGCVTLRARPEMVELCKPGAILRVQNALIVMHKGTMRGPLHVTMRRGWSGKMGYHFDVTDYFQGYLGLEVNKWGVLKPEPGEEIQVNAMGCCQSGAVSEVSDKHVPLTVGPCLAVFRRPGLKHMLPTPGHGDRLAEPGERVASRESFSLEGEPEEKGLTLRQAVMISFNSGLSGTLGTVAYYPRLCGYWGFLLVLASMGTTAVLEQQALMAASVQRKAHTFDEMCEDLPTWARRVSVWSGVLFLWGCGGFCVQFIQEFISEQLCPVLCAHDGSFWLCQSECYLSIPIFLVVFVTCYPSQLYGCLSLSVNAVSLATKVVLVLTAVLKGFLVWTRANPATVAHHTAWRPSGLPAVFGLLSACLANSGIMPQLAGDLKPSLRTMASKWCPIWAVALQASTCCLLALANYGALGDAVTFQYFTVYDQKYPDVLTSILQGGMAVVMILELPLVLLPCKSQVWGFMAAATGEERPLGTAKLPIRFGLNLWFTLSSSLIPAVVGWNAFNNFQVALTCTCGVWISIVLPALVLVYCVLLPRREAGGWDRPLLLLISWVLLLGVVCTIDGVHQLLELRAAPEGVPLWQECHNAAQGVPPKTAQMPQSLQSWGS</sequence>
<evidence type="ECO:0000313" key="9">
    <source>
        <dbReference type="EMBL" id="CAK9024758.1"/>
    </source>
</evidence>
<dbReference type="SMART" id="SM00015">
    <property type="entry name" value="IQ"/>
    <property type="match status" value="5"/>
</dbReference>
<dbReference type="InterPro" id="IPR036383">
    <property type="entry name" value="TSP1_rpt_sf"/>
</dbReference>
<dbReference type="Gene3D" id="1.20.5.190">
    <property type="match status" value="1"/>
</dbReference>
<protein>
    <recommendedName>
        <fullName evidence="8">Single-stranded DNA binding protein Ssb-like OB fold domain-containing protein</fullName>
    </recommendedName>
</protein>
<feature type="transmembrane region" description="Helical" evidence="7">
    <location>
        <begin position="1935"/>
        <end position="1953"/>
    </location>
</feature>